<dbReference type="Pfam" id="PF23472">
    <property type="entry name" value="LysM2_CERK1_LYK3_4_5"/>
    <property type="match status" value="1"/>
</dbReference>
<evidence type="ECO:0008006" key="16">
    <source>
        <dbReference type="Google" id="ProtNLM"/>
    </source>
</evidence>
<evidence type="ECO:0000256" key="6">
    <source>
        <dbReference type="ARBA" id="ARBA00022840"/>
    </source>
</evidence>
<keyword evidence="15" id="KW-1185">Reference proteome</keyword>
<dbReference type="PROSITE" id="PS51782">
    <property type="entry name" value="LYSM"/>
    <property type="match status" value="1"/>
</dbReference>
<keyword evidence="2" id="KW-1003">Cell membrane</keyword>
<dbReference type="GO" id="GO:0004672">
    <property type="term" value="F:protein kinase activity"/>
    <property type="evidence" value="ECO:0007669"/>
    <property type="project" value="InterPro"/>
</dbReference>
<dbReference type="Gene3D" id="1.10.510.10">
    <property type="entry name" value="Transferase(Phosphotransferase) domain 1"/>
    <property type="match status" value="1"/>
</dbReference>
<accession>A0AA39D9Z9</accession>
<dbReference type="Pfam" id="PF23473">
    <property type="entry name" value="LysM3_LYK4_5"/>
    <property type="match status" value="1"/>
</dbReference>
<keyword evidence="8 11" id="KW-0472">Membrane</keyword>
<comment type="subcellular location">
    <subcellularLocation>
        <location evidence="1">Cell membrane</location>
        <topology evidence="1">Single-pass membrane protein</topology>
    </subcellularLocation>
</comment>
<dbReference type="InterPro" id="IPR011009">
    <property type="entry name" value="Kinase-like_dom_sf"/>
</dbReference>
<keyword evidence="3 11" id="KW-0812">Transmembrane</keyword>
<dbReference type="Gene3D" id="3.30.200.20">
    <property type="entry name" value="Phosphorylase Kinase, domain 1"/>
    <property type="match status" value="1"/>
</dbReference>
<feature type="transmembrane region" description="Helical" evidence="11">
    <location>
        <begin position="297"/>
        <end position="323"/>
    </location>
</feature>
<feature type="domain" description="LysM" evidence="13">
    <location>
        <begin position="213"/>
        <end position="259"/>
    </location>
</feature>
<dbReference type="FunFam" id="1.10.510.10:FF:000468">
    <property type="entry name" value="PTI1-like tyrosine-protein kinase 3"/>
    <property type="match status" value="1"/>
</dbReference>
<keyword evidence="9" id="KW-1015">Disulfide bond</keyword>
<evidence type="ECO:0000256" key="1">
    <source>
        <dbReference type="ARBA" id="ARBA00004162"/>
    </source>
</evidence>
<evidence type="ECO:0000256" key="5">
    <source>
        <dbReference type="ARBA" id="ARBA00022741"/>
    </source>
</evidence>
<keyword evidence="6" id="KW-0067">ATP-binding</keyword>
<evidence type="ECO:0000313" key="14">
    <source>
        <dbReference type="EMBL" id="KAJ9674632.1"/>
    </source>
</evidence>
<dbReference type="InterPro" id="IPR036779">
    <property type="entry name" value="LysM_dom_sf"/>
</dbReference>
<organism evidence="14 15">
    <name type="scientific">Vitis rotundifolia</name>
    <name type="common">Muscadine grape</name>
    <dbReference type="NCBI Taxonomy" id="103349"/>
    <lineage>
        <taxon>Eukaryota</taxon>
        <taxon>Viridiplantae</taxon>
        <taxon>Streptophyta</taxon>
        <taxon>Embryophyta</taxon>
        <taxon>Tracheophyta</taxon>
        <taxon>Spermatophyta</taxon>
        <taxon>Magnoliopsida</taxon>
        <taxon>eudicotyledons</taxon>
        <taxon>Gunneridae</taxon>
        <taxon>Pentapetalae</taxon>
        <taxon>rosids</taxon>
        <taxon>Vitales</taxon>
        <taxon>Vitaceae</taxon>
        <taxon>Viteae</taxon>
        <taxon>Vitis</taxon>
    </lineage>
</organism>
<dbReference type="Pfam" id="PF23446">
    <property type="entry name" value="LysM1_NFP_LYK"/>
    <property type="match status" value="1"/>
</dbReference>
<dbReference type="PANTHER" id="PTHR45927">
    <property type="entry name" value="LYSM-DOMAIN RECEPTOR-LIKE KINASE-RELATED"/>
    <property type="match status" value="1"/>
</dbReference>
<dbReference type="Pfam" id="PF00069">
    <property type="entry name" value="Pkinase"/>
    <property type="match status" value="1"/>
</dbReference>
<evidence type="ECO:0000256" key="10">
    <source>
        <dbReference type="SAM" id="MobiDB-lite"/>
    </source>
</evidence>
<dbReference type="Proteomes" id="UP001168098">
    <property type="component" value="Unassembled WGS sequence"/>
</dbReference>
<dbReference type="InterPro" id="IPR052611">
    <property type="entry name" value="Plant_RLK_LysM"/>
</dbReference>
<evidence type="ECO:0000256" key="11">
    <source>
        <dbReference type="SAM" id="Phobius"/>
    </source>
</evidence>
<dbReference type="AlphaFoldDB" id="A0AA39D9Z9"/>
<dbReference type="EMBL" id="JARBHA010000018">
    <property type="protein sequence ID" value="KAJ9674632.1"/>
    <property type="molecule type" value="Genomic_DNA"/>
</dbReference>
<protein>
    <recommendedName>
        <fullName evidence="16">LysM domain receptor-like kinase 4</fullName>
    </recommendedName>
</protein>
<dbReference type="InterPro" id="IPR018392">
    <property type="entry name" value="LysM"/>
</dbReference>
<dbReference type="InterPro" id="IPR056563">
    <property type="entry name" value="LysM3_LYK4_5"/>
</dbReference>
<dbReference type="InterPro" id="IPR056561">
    <property type="entry name" value="NFP_LYK_LysM1"/>
</dbReference>
<dbReference type="Gene3D" id="3.10.350.10">
    <property type="entry name" value="LysM domain"/>
    <property type="match status" value="1"/>
</dbReference>
<evidence type="ECO:0000259" key="13">
    <source>
        <dbReference type="PROSITE" id="PS51782"/>
    </source>
</evidence>
<evidence type="ECO:0000256" key="2">
    <source>
        <dbReference type="ARBA" id="ARBA00022475"/>
    </source>
</evidence>
<dbReference type="GO" id="GO:0005524">
    <property type="term" value="F:ATP binding"/>
    <property type="evidence" value="ECO:0007669"/>
    <property type="project" value="UniProtKB-KW"/>
</dbReference>
<proteinExistence type="predicted"/>
<dbReference type="SUPFAM" id="SSF56112">
    <property type="entry name" value="Protein kinase-like (PK-like)"/>
    <property type="match status" value="1"/>
</dbReference>
<sequence>MIFHQPVTMKQTFSSFTIITHFLEKPMTIYQTLQSLFILISLASCINAQQEYSGNSVLNCDNSDDSGPSSAFLYTCNGLYSCQAFLIFKSEPPYNSVPTISMLMSSNPGELARINSVKTLAVFPTGKEVIVPVNCSCLGQYYQSNTTFHIQDNQQTYFIIGNNTYQGLSTCDSLMLANRYSEFSLSPGLELHVPLRCACPTGHQAANGTKYLLTYSVSWEDSFPAIGERFNVSAKSIMDANGLITEENPTIFPFTTILIPLKTEPLSSQTKTHATQPVLDPPPPTSDSGSSRSKRRIYLGAGIAAGGFLLGLSVIFSIVFLFYKKRTKKVPPVHGKTKSVLPEDLLVEIARVDPVPKVFEFKKLKKATGNFSFKSRIKGCVFRAELGREIVAVKKMKVDVSEEVNILNKVNHFNLIKLHGVCKNGSCFYLVFEYMENGSLREWLHKESSNHSQSWSKRIQIALDVANGLHYIHNFTKPAYVHKHIKSSNILLTKNLRAKIANFSLARTAVKGAKTHALNMLVVGTRGYMAPEYIEAGSITPKVDVYAFGVVMLELITGKDAVIIQDEEEVLLSEAMISIMERGNAEIELGHFLDPCLLGNNGIESATRIAKLSIACLTKDPARRPSMGEVVSTLLKIQVDLQKSEMQFDKFA</sequence>
<evidence type="ECO:0000256" key="8">
    <source>
        <dbReference type="ARBA" id="ARBA00023136"/>
    </source>
</evidence>
<keyword evidence="7 11" id="KW-1133">Transmembrane helix</keyword>
<keyword evidence="5" id="KW-0547">Nucleotide-binding</keyword>
<dbReference type="GO" id="GO:0051707">
    <property type="term" value="P:response to other organism"/>
    <property type="evidence" value="ECO:0007669"/>
    <property type="project" value="UniProtKB-ARBA"/>
</dbReference>
<feature type="region of interest" description="Disordered" evidence="10">
    <location>
        <begin position="270"/>
        <end position="292"/>
    </location>
</feature>
<evidence type="ECO:0000256" key="9">
    <source>
        <dbReference type="ARBA" id="ARBA00023157"/>
    </source>
</evidence>
<comment type="caution">
    <text evidence="14">The sequence shown here is derived from an EMBL/GenBank/DDBJ whole genome shotgun (WGS) entry which is preliminary data.</text>
</comment>
<dbReference type="PROSITE" id="PS50011">
    <property type="entry name" value="PROTEIN_KINASE_DOM"/>
    <property type="match status" value="1"/>
</dbReference>
<evidence type="ECO:0000256" key="4">
    <source>
        <dbReference type="ARBA" id="ARBA00022729"/>
    </source>
</evidence>
<evidence type="ECO:0000256" key="7">
    <source>
        <dbReference type="ARBA" id="ARBA00022989"/>
    </source>
</evidence>
<keyword evidence="4" id="KW-0732">Signal</keyword>
<evidence type="ECO:0000256" key="3">
    <source>
        <dbReference type="ARBA" id="ARBA00022692"/>
    </source>
</evidence>
<feature type="domain" description="Protein kinase" evidence="12">
    <location>
        <begin position="362"/>
        <end position="635"/>
    </location>
</feature>
<dbReference type="GO" id="GO:0005886">
    <property type="term" value="C:plasma membrane"/>
    <property type="evidence" value="ECO:0007669"/>
    <property type="project" value="UniProtKB-SubCell"/>
</dbReference>
<evidence type="ECO:0000259" key="12">
    <source>
        <dbReference type="PROSITE" id="PS50011"/>
    </source>
</evidence>
<name>A0AA39D9Z9_VITRO</name>
<dbReference type="PANTHER" id="PTHR45927:SF7">
    <property type="entry name" value="LYSM-DOMAIN RECEPTOR-LIKE KINASE"/>
    <property type="match status" value="1"/>
</dbReference>
<gene>
    <name evidence="14" type="ORF">PVL29_023891</name>
</gene>
<dbReference type="InterPro" id="IPR056562">
    <property type="entry name" value="LysM2_CERK1_LYK3_4_5"/>
</dbReference>
<evidence type="ECO:0000313" key="15">
    <source>
        <dbReference type="Proteomes" id="UP001168098"/>
    </source>
</evidence>
<dbReference type="InterPro" id="IPR000719">
    <property type="entry name" value="Prot_kinase_dom"/>
</dbReference>
<reference evidence="14 15" key="1">
    <citation type="journal article" date="2023" name="BMC Biotechnol.">
        <title>Vitis rotundifolia cv Carlos genome sequencing.</title>
        <authorList>
            <person name="Huff M."/>
            <person name="Hulse-Kemp A."/>
            <person name="Scheffler B."/>
            <person name="Youngblood R."/>
            <person name="Simpson S."/>
            <person name="Babiker E."/>
            <person name="Staton M."/>
        </authorList>
    </citation>
    <scope>NUCLEOTIDE SEQUENCE [LARGE SCALE GENOMIC DNA]</scope>
    <source>
        <tissue evidence="14">Leaf</tissue>
    </source>
</reference>